<accession>A0A1X2IKN2</accession>
<reference evidence="5 6" key="1">
    <citation type="submission" date="2016-07" db="EMBL/GenBank/DDBJ databases">
        <title>Pervasive Adenine N6-methylation of Active Genes in Fungi.</title>
        <authorList>
            <consortium name="DOE Joint Genome Institute"/>
            <person name="Mondo S.J."/>
            <person name="Dannebaum R.O."/>
            <person name="Kuo R.C."/>
            <person name="Labutti K."/>
            <person name="Haridas S."/>
            <person name="Kuo A."/>
            <person name="Salamov A."/>
            <person name="Ahrendt S.R."/>
            <person name="Lipzen A."/>
            <person name="Sullivan W."/>
            <person name="Andreopoulos W.B."/>
            <person name="Clum A."/>
            <person name="Lindquist E."/>
            <person name="Daum C."/>
            <person name="Ramamoorthy G.K."/>
            <person name="Gryganskyi A."/>
            <person name="Culley D."/>
            <person name="Magnuson J.K."/>
            <person name="James T.Y."/>
            <person name="O'Malley M.A."/>
            <person name="Stajich J.E."/>
            <person name="Spatafora J.W."/>
            <person name="Visel A."/>
            <person name="Grigoriev I.V."/>
        </authorList>
    </citation>
    <scope>NUCLEOTIDE SEQUENCE [LARGE SCALE GENOMIC DNA]</scope>
    <source>
        <strain evidence="5 6">NRRL 1336</strain>
    </source>
</reference>
<name>A0A1X2IKN2_9FUNG</name>
<dbReference type="OrthoDB" id="2234316at2759"/>
<dbReference type="EMBL" id="MCGE01000009">
    <property type="protein sequence ID" value="ORZ18125.1"/>
    <property type="molecule type" value="Genomic_DNA"/>
</dbReference>
<dbReference type="InterPro" id="IPR034543">
    <property type="entry name" value="LCL2"/>
</dbReference>
<dbReference type="Proteomes" id="UP000193560">
    <property type="component" value="Unassembled WGS sequence"/>
</dbReference>
<evidence type="ECO:0000256" key="2">
    <source>
        <dbReference type="ARBA" id="ARBA00018534"/>
    </source>
</evidence>
<evidence type="ECO:0000313" key="6">
    <source>
        <dbReference type="Proteomes" id="UP000193560"/>
    </source>
</evidence>
<dbReference type="GO" id="GO:0036503">
    <property type="term" value="P:ERAD pathway"/>
    <property type="evidence" value="ECO:0007669"/>
    <property type="project" value="TreeGrafter"/>
</dbReference>
<keyword evidence="6" id="KW-1185">Reference proteome</keyword>
<protein>
    <recommendedName>
        <fullName evidence="2">Long chronological lifespan protein 2</fullName>
    </recommendedName>
</protein>
<dbReference type="PANTHER" id="PTHR38425">
    <property type="entry name" value="LONG CHRONOLOGICAL LIFESPAN PROTEIN 2"/>
    <property type="match status" value="1"/>
</dbReference>
<evidence type="ECO:0000256" key="4">
    <source>
        <dbReference type="SAM" id="SignalP"/>
    </source>
</evidence>
<proteinExistence type="inferred from homology"/>
<feature type="chain" id="PRO_5012823745" description="Long chronological lifespan protein 2" evidence="4">
    <location>
        <begin position="23"/>
        <end position="119"/>
    </location>
</feature>
<organism evidence="5 6">
    <name type="scientific">Absidia repens</name>
    <dbReference type="NCBI Taxonomy" id="90262"/>
    <lineage>
        <taxon>Eukaryota</taxon>
        <taxon>Fungi</taxon>
        <taxon>Fungi incertae sedis</taxon>
        <taxon>Mucoromycota</taxon>
        <taxon>Mucoromycotina</taxon>
        <taxon>Mucoromycetes</taxon>
        <taxon>Mucorales</taxon>
        <taxon>Cunninghamellaceae</taxon>
        <taxon>Absidia</taxon>
    </lineage>
</organism>
<gene>
    <name evidence="5" type="ORF">BCR42DRAFT_413199</name>
</gene>
<evidence type="ECO:0000256" key="1">
    <source>
        <dbReference type="ARBA" id="ARBA00010545"/>
    </source>
</evidence>
<dbReference type="AlphaFoldDB" id="A0A1X2IKN2"/>
<evidence type="ECO:0000313" key="5">
    <source>
        <dbReference type="EMBL" id="ORZ18125.1"/>
    </source>
</evidence>
<dbReference type="PANTHER" id="PTHR38425:SF1">
    <property type="entry name" value="LONG CHRONOLOGICAL LIFESPAN PROTEIN 2"/>
    <property type="match status" value="1"/>
</dbReference>
<comment type="caution">
    <text evidence="5">The sequence shown here is derived from an EMBL/GenBank/DDBJ whole genome shotgun (WGS) entry which is preliminary data.</text>
</comment>
<feature type="signal peptide" evidence="4">
    <location>
        <begin position="1"/>
        <end position="22"/>
    </location>
</feature>
<evidence type="ECO:0000256" key="3">
    <source>
        <dbReference type="ARBA" id="ARBA00022729"/>
    </source>
</evidence>
<comment type="similarity">
    <text evidence="1">Belongs to the LCL2 family.</text>
</comment>
<keyword evidence="3 4" id="KW-0732">Signal</keyword>
<sequence length="119" mass="13509">MKNITLLILTLLGLLYITPCYSFDFKNIIFGGNDDKDNSESPMKTKGFGYKVPARLVNEQKISDQGCNTGYLCQDTKKCVSEPKYCPCRLEADIKCQLGEDWYTCIRGDQRCDQMVGEL</sequence>
<dbReference type="STRING" id="90262.A0A1X2IKN2"/>